<dbReference type="PANTHER" id="PTHR46112">
    <property type="entry name" value="AMINOPEPTIDASE"/>
    <property type="match status" value="1"/>
</dbReference>
<evidence type="ECO:0000313" key="2">
    <source>
        <dbReference type="Proteomes" id="UP001260872"/>
    </source>
</evidence>
<dbReference type="Proteomes" id="UP001260872">
    <property type="component" value="Unassembled WGS sequence"/>
</dbReference>
<keyword evidence="2" id="KW-1185">Reference proteome</keyword>
<dbReference type="PANTHER" id="PTHR46112:SF2">
    <property type="entry name" value="XAA-PRO AMINOPEPTIDASE P-RELATED"/>
    <property type="match status" value="1"/>
</dbReference>
<evidence type="ECO:0000313" key="1">
    <source>
        <dbReference type="EMBL" id="MDR5711747.1"/>
    </source>
</evidence>
<dbReference type="InterPro" id="IPR050659">
    <property type="entry name" value="Peptidase_M24B"/>
</dbReference>
<gene>
    <name evidence="1" type="ORF">RH857_06315</name>
</gene>
<dbReference type="Gene3D" id="3.90.230.10">
    <property type="entry name" value="Creatinase/methionine aminopeptidase superfamily"/>
    <property type="match status" value="1"/>
</dbReference>
<proteinExistence type="predicted"/>
<accession>A0ABU1FSW1</accession>
<dbReference type="EMBL" id="JAVKGT010000013">
    <property type="protein sequence ID" value="MDR5711747.1"/>
    <property type="molecule type" value="Genomic_DNA"/>
</dbReference>
<reference evidence="2" key="1">
    <citation type="submission" date="2023-07" db="EMBL/GenBank/DDBJ databases">
        <title>Description of three actinobacteria isolated from air of manufacturing shop in a pharmaceutical factory.</title>
        <authorList>
            <person name="Zhang D.-F."/>
        </authorList>
    </citation>
    <scope>NUCLEOTIDE SEQUENCE [LARGE SCALE GENOMIC DNA]</scope>
    <source>
        <strain evidence="2">CCTCC AB 207010</strain>
    </source>
</reference>
<dbReference type="SUPFAM" id="SSF55920">
    <property type="entry name" value="Creatinase/aminopeptidase"/>
    <property type="match status" value="1"/>
</dbReference>
<dbReference type="RefSeq" id="WP_310537127.1">
    <property type="nucleotide sequence ID" value="NZ_BAAAOC010000090.1"/>
</dbReference>
<protein>
    <submittedName>
        <fullName evidence="1">Peptidase M24</fullName>
    </submittedName>
</protein>
<dbReference type="InterPro" id="IPR036005">
    <property type="entry name" value="Creatinase/aminopeptidase-like"/>
</dbReference>
<sequence>MTTLETSTFDLTAERAVKRERVLELLEGSDSAVWLSSPAAVSWYLGGARVHTSLVGPPIAGVLVGRETEQVVTFSNEADRLATEELPDDVEIRTVPWHTPLDSAVASLPAVRREAELDAELRAARASVLPRELSRFERLCRESAEILTAQLSAVTPETTERELSALVAAEILRIGADPVVVMVAGASRLGYKHPLVTDAPVGERAMVVVCARRHGMIANLSRWVRFGKAPASEAEGEHRLLQVEAAYLSATRTGRVLGDVLADGAAAYAAQGFPADEWQNHHQGGAAGYAGRDPRAVPGISDLVQDRQLFAWNPSAAGQKVEDTVILEGDQIRPLTVDPDWPTVSVNGIERPVTLQR</sequence>
<comment type="caution">
    <text evidence="1">The sequence shown here is derived from an EMBL/GenBank/DDBJ whole genome shotgun (WGS) entry which is preliminary data.</text>
</comment>
<organism evidence="1 2">
    <name type="scientific">Nesterenkonia flava</name>
    <dbReference type="NCBI Taxonomy" id="469799"/>
    <lineage>
        <taxon>Bacteria</taxon>
        <taxon>Bacillati</taxon>
        <taxon>Actinomycetota</taxon>
        <taxon>Actinomycetes</taxon>
        <taxon>Micrococcales</taxon>
        <taxon>Micrococcaceae</taxon>
        <taxon>Nesterenkonia</taxon>
    </lineage>
</organism>
<name>A0ABU1FSW1_9MICC</name>